<dbReference type="InterPro" id="IPR001901">
    <property type="entry name" value="Translocase_SecE/Sec61-g"/>
</dbReference>
<feature type="region of interest" description="Disordered" evidence="10">
    <location>
        <begin position="1"/>
        <end position="30"/>
    </location>
</feature>
<evidence type="ECO:0000313" key="12">
    <source>
        <dbReference type="Proteomes" id="UP001163152"/>
    </source>
</evidence>
<evidence type="ECO:0000256" key="3">
    <source>
        <dbReference type="ARBA" id="ARBA00022475"/>
    </source>
</evidence>
<dbReference type="GO" id="GO:0065002">
    <property type="term" value="P:intracellular protein transmembrane transport"/>
    <property type="evidence" value="ECO:0007669"/>
    <property type="project" value="UniProtKB-UniRule"/>
</dbReference>
<dbReference type="InterPro" id="IPR005807">
    <property type="entry name" value="SecE_bac"/>
</dbReference>
<keyword evidence="3 9" id="KW-1003">Cell membrane</keyword>
<keyword evidence="7 9" id="KW-0811">Translocation</keyword>
<keyword evidence="5 9" id="KW-0653">Protein transport</keyword>
<dbReference type="Proteomes" id="UP001163152">
    <property type="component" value="Chromosome"/>
</dbReference>
<protein>
    <recommendedName>
        <fullName evidence="9">Protein translocase subunit SecE</fullName>
    </recommendedName>
</protein>
<comment type="subunit">
    <text evidence="9">Component of the Sec protein translocase complex. Heterotrimer consisting of SecY, SecE and SecG subunits. The heterotrimers can form oligomers, although 1 heterotrimer is thought to be able to translocate proteins. Interacts with the ribosome. Interacts with SecDF, and other proteins may be involved. Interacts with SecA.</text>
</comment>
<keyword evidence="9" id="KW-0997">Cell inner membrane</keyword>
<sequence length="91" mass="10198">MAKKNEPTAKDTKEPKESKEPKDAKKAEAVDSGFSPVSFLQETREELGKVVWPSRQQLISESLAVILMVTLSATLIYLVDNLFSWAARQVF</sequence>
<evidence type="ECO:0000256" key="6">
    <source>
        <dbReference type="ARBA" id="ARBA00022989"/>
    </source>
</evidence>
<dbReference type="Pfam" id="PF00584">
    <property type="entry name" value="SecE"/>
    <property type="match status" value="1"/>
</dbReference>
<evidence type="ECO:0000256" key="7">
    <source>
        <dbReference type="ARBA" id="ARBA00023010"/>
    </source>
</evidence>
<accession>A0A9E9C9Z6</accession>
<dbReference type="NCBIfam" id="TIGR00964">
    <property type="entry name" value="secE_bact"/>
    <property type="match status" value="1"/>
</dbReference>
<evidence type="ECO:0000256" key="4">
    <source>
        <dbReference type="ARBA" id="ARBA00022692"/>
    </source>
</evidence>
<keyword evidence="8 9" id="KW-0472">Membrane</keyword>
<feature type="compositionally biased region" description="Basic and acidic residues" evidence="10">
    <location>
        <begin position="1"/>
        <end position="29"/>
    </location>
</feature>
<dbReference type="GO" id="GO:0043952">
    <property type="term" value="P:protein transport by the Sec complex"/>
    <property type="evidence" value="ECO:0007669"/>
    <property type="project" value="UniProtKB-UniRule"/>
</dbReference>
<evidence type="ECO:0000313" key="11">
    <source>
        <dbReference type="EMBL" id="WAL62193.1"/>
    </source>
</evidence>
<dbReference type="EMBL" id="CP113797">
    <property type="protein sequence ID" value="WAL62193.1"/>
    <property type="molecule type" value="Genomic_DNA"/>
</dbReference>
<comment type="subcellular location">
    <subcellularLocation>
        <location evidence="9">Cell inner membrane</location>
        <topology evidence="9">Single-pass membrane protein</topology>
    </subcellularLocation>
    <subcellularLocation>
        <location evidence="9">Cellular thylakoid membrane</location>
        <topology evidence="9">Single-pass membrane protein</topology>
    </subcellularLocation>
    <subcellularLocation>
        <location evidence="1">Membrane</location>
    </subcellularLocation>
</comment>
<dbReference type="PANTHER" id="PTHR33910:SF1">
    <property type="entry name" value="PROTEIN TRANSLOCASE SUBUNIT SECE"/>
    <property type="match status" value="1"/>
</dbReference>
<dbReference type="HAMAP" id="MF_00422">
    <property type="entry name" value="SecE"/>
    <property type="match status" value="1"/>
</dbReference>
<dbReference type="GO" id="GO:0006605">
    <property type="term" value="P:protein targeting"/>
    <property type="evidence" value="ECO:0007669"/>
    <property type="project" value="UniProtKB-UniRule"/>
</dbReference>
<keyword evidence="6 9" id="KW-1133">Transmembrane helix</keyword>
<name>A0A9E9C9Z6_9CYAN</name>
<evidence type="ECO:0000256" key="10">
    <source>
        <dbReference type="SAM" id="MobiDB-lite"/>
    </source>
</evidence>
<comment type="similarity">
    <text evidence="9">Belongs to the SecE/SEC61-gamma family.</text>
</comment>
<organism evidence="11 12">
    <name type="scientific">Thermocoleostomius sinensis A174</name>
    <dbReference type="NCBI Taxonomy" id="2016057"/>
    <lineage>
        <taxon>Bacteria</taxon>
        <taxon>Bacillati</taxon>
        <taxon>Cyanobacteriota</taxon>
        <taxon>Cyanophyceae</taxon>
        <taxon>Oculatellales</taxon>
        <taxon>Oculatellaceae</taxon>
        <taxon>Thermocoleostomius</taxon>
    </lineage>
</organism>
<dbReference type="GO" id="GO:0008320">
    <property type="term" value="F:protein transmembrane transporter activity"/>
    <property type="evidence" value="ECO:0007669"/>
    <property type="project" value="UniProtKB-UniRule"/>
</dbReference>
<evidence type="ECO:0000256" key="8">
    <source>
        <dbReference type="ARBA" id="ARBA00023136"/>
    </source>
</evidence>
<dbReference type="InterPro" id="IPR038379">
    <property type="entry name" value="SecE_sf"/>
</dbReference>
<keyword evidence="12" id="KW-1185">Reference proteome</keyword>
<proteinExistence type="inferred from homology"/>
<dbReference type="KEGG" id="tsin:OXH18_09460"/>
<evidence type="ECO:0000256" key="1">
    <source>
        <dbReference type="ARBA" id="ARBA00004370"/>
    </source>
</evidence>
<reference evidence="11" key="1">
    <citation type="submission" date="2022-12" db="EMBL/GenBank/DDBJ databases">
        <title>Polyphasic identification of a Novel Hot-Spring Cyanobacterium Ocullathermofonsia sinensis gen nov. sp. nov. and Genomic Insights on its Adaptations to the Thermal Habitat.</title>
        <authorList>
            <person name="Daroch M."/>
            <person name="Tang J."/>
            <person name="Jiang Y."/>
        </authorList>
    </citation>
    <scope>NUCLEOTIDE SEQUENCE</scope>
    <source>
        <strain evidence="11">PKUAC-SCTA174</strain>
    </source>
</reference>
<dbReference type="GO" id="GO:0009306">
    <property type="term" value="P:protein secretion"/>
    <property type="evidence" value="ECO:0007669"/>
    <property type="project" value="UniProtKB-UniRule"/>
</dbReference>
<keyword evidence="2 9" id="KW-0813">Transport</keyword>
<feature type="transmembrane region" description="Helical" evidence="9">
    <location>
        <begin position="58"/>
        <end position="79"/>
    </location>
</feature>
<dbReference type="PROSITE" id="PS01067">
    <property type="entry name" value="SECE_SEC61G"/>
    <property type="match status" value="1"/>
</dbReference>
<evidence type="ECO:0000256" key="9">
    <source>
        <dbReference type="HAMAP-Rule" id="MF_00422"/>
    </source>
</evidence>
<dbReference type="AlphaFoldDB" id="A0A9E9C9Z6"/>
<comment type="function">
    <text evidence="9">Essential subunit of the Sec protein translocation channel SecYEG. Clamps together the 2 halves of SecY. May contact the channel plug during translocation.</text>
</comment>
<evidence type="ECO:0000256" key="2">
    <source>
        <dbReference type="ARBA" id="ARBA00022448"/>
    </source>
</evidence>
<dbReference type="PANTHER" id="PTHR33910">
    <property type="entry name" value="PROTEIN TRANSLOCASE SUBUNIT SECE"/>
    <property type="match status" value="1"/>
</dbReference>
<dbReference type="RefSeq" id="WP_268612366.1">
    <property type="nucleotide sequence ID" value="NZ_CP113797.1"/>
</dbReference>
<evidence type="ECO:0000256" key="5">
    <source>
        <dbReference type="ARBA" id="ARBA00022927"/>
    </source>
</evidence>
<gene>
    <name evidence="9 11" type="primary">secE</name>
    <name evidence="11" type="ORF">OXH18_09460</name>
</gene>
<keyword evidence="4 9" id="KW-0812">Transmembrane</keyword>
<dbReference type="GO" id="GO:0031676">
    <property type="term" value="C:plasma membrane-derived thylakoid membrane"/>
    <property type="evidence" value="ECO:0007669"/>
    <property type="project" value="UniProtKB-SubCell"/>
</dbReference>
<keyword evidence="9" id="KW-0793">Thylakoid</keyword>
<dbReference type="Gene3D" id="1.20.5.1030">
    <property type="entry name" value="Preprotein translocase secy subunit"/>
    <property type="match status" value="1"/>
</dbReference>